<keyword evidence="3" id="KW-1185">Reference proteome</keyword>
<keyword evidence="1" id="KW-0472">Membrane</keyword>
<keyword evidence="1" id="KW-0812">Transmembrane</keyword>
<sequence length="121" mass="13646">MYGMPRKPTQEGQILWVSIATALALIQFPYQKINGNPVPTIIFNDKPTLFHAFILSLNFSFFGSFTTITLRDRHPRLARCCLLLAVVSMAIGAGIVLWLTVPMSFKLIARYFSELKPVNDN</sequence>
<reference evidence="2" key="1">
    <citation type="journal article" date="2023" name="Science">
        <title>Elucidation of the pathway for biosynthesis of saponin adjuvants from the soapbark tree.</title>
        <authorList>
            <person name="Reed J."/>
            <person name="Orme A."/>
            <person name="El-Demerdash A."/>
            <person name="Owen C."/>
            <person name="Martin L.B.B."/>
            <person name="Misra R.C."/>
            <person name="Kikuchi S."/>
            <person name="Rejzek M."/>
            <person name="Martin A.C."/>
            <person name="Harkess A."/>
            <person name="Leebens-Mack J."/>
            <person name="Louveau T."/>
            <person name="Stephenson M.J."/>
            <person name="Osbourn A."/>
        </authorList>
    </citation>
    <scope>NUCLEOTIDE SEQUENCE</scope>
    <source>
        <strain evidence="2">S10</strain>
    </source>
</reference>
<gene>
    <name evidence="2" type="ORF">O6P43_032847</name>
</gene>
<dbReference type="Proteomes" id="UP001163823">
    <property type="component" value="Chromosome 14"/>
</dbReference>
<accession>A0AAD7KNT3</accession>
<keyword evidence="1" id="KW-1133">Transmembrane helix</keyword>
<name>A0AAD7KNT3_QUISA</name>
<feature type="transmembrane region" description="Helical" evidence="1">
    <location>
        <begin position="12"/>
        <end position="30"/>
    </location>
</feature>
<organism evidence="2 3">
    <name type="scientific">Quillaja saponaria</name>
    <name type="common">Soap bark tree</name>
    <dbReference type="NCBI Taxonomy" id="32244"/>
    <lineage>
        <taxon>Eukaryota</taxon>
        <taxon>Viridiplantae</taxon>
        <taxon>Streptophyta</taxon>
        <taxon>Embryophyta</taxon>
        <taxon>Tracheophyta</taxon>
        <taxon>Spermatophyta</taxon>
        <taxon>Magnoliopsida</taxon>
        <taxon>eudicotyledons</taxon>
        <taxon>Gunneridae</taxon>
        <taxon>Pentapetalae</taxon>
        <taxon>rosids</taxon>
        <taxon>fabids</taxon>
        <taxon>Fabales</taxon>
        <taxon>Quillajaceae</taxon>
        <taxon>Quillaja</taxon>
    </lineage>
</organism>
<proteinExistence type="predicted"/>
<evidence type="ECO:0000313" key="3">
    <source>
        <dbReference type="Proteomes" id="UP001163823"/>
    </source>
</evidence>
<evidence type="ECO:0000313" key="2">
    <source>
        <dbReference type="EMBL" id="KAJ7943269.1"/>
    </source>
</evidence>
<dbReference type="AlphaFoldDB" id="A0AAD7KNT3"/>
<feature type="transmembrane region" description="Helical" evidence="1">
    <location>
        <begin position="82"/>
        <end position="101"/>
    </location>
</feature>
<comment type="caution">
    <text evidence="2">The sequence shown here is derived from an EMBL/GenBank/DDBJ whole genome shotgun (WGS) entry which is preliminary data.</text>
</comment>
<protein>
    <submittedName>
        <fullName evidence="2">Na(+)-translocating NADH-quinone reductase subunit D (Na(+)-NQR subunit D) like</fullName>
    </submittedName>
</protein>
<feature type="transmembrane region" description="Helical" evidence="1">
    <location>
        <begin position="50"/>
        <end position="70"/>
    </location>
</feature>
<evidence type="ECO:0000256" key="1">
    <source>
        <dbReference type="SAM" id="Phobius"/>
    </source>
</evidence>
<dbReference type="KEGG" id="qsa:O6P43_032847"/>
<dbReference type="EMBL" id="JARAOO010000014">
    <property type="protein sequence ID" value="KAJ7943269.1"/>
    <property type="molecule type" value="Genomic_DNA"/>
</dbReference>